<sequence length="261" mass="29085">MAIQLNDTGSLVKKWQQFLKLQGFLNADPDGNFGPNTRDATKAFQKFYGIQQTGIAGSLTLGKAASLGFNPDNEPPQPHINSDQKMMQWIKDNLGGIIKNTITNSMYTEDWLAGICARETGFLFTRYANQGLPFSQICTLMKGDYGKRPGDAAKQYHGFGFWQIDIASFPTFVNSGKWTDANATAQMAVSVLNGKVNYLEQKGWKANLSEASWERAVTAAYNCGEGNVNKALTRQLDVDSYTFAKDYSKEVFLYRSIYQNL</sequence>
<accession>A0A5J5IH98</accession>
<gene>
    <name evidence="2" type="ORF">FW778_18740</name>
</gene>
<dbReference type="RefSeq" id="WP_150416392.1">
    <property type="nucleotide sequence ID" value="NZ_VYQF01000007.1"/>
</dbReference>
<evidence type="ECO:0000313" key="2">
    <source>
        <dbReference type="EMBL" id="KAA9036651.1"/>
    </source>
</evidence>
<feature type="domain" description="Peptidoglycan binding-like" evidence="1">
    <location>
        <begin position="8"/>
        <end position="62"/>
    </location>
</feature>
<protein>
    <recommendedName>
        <fullName evidence="1">Peptidoglycan binding-like domain-containing protein</fullName>
    </recommendedName>
</protein>
<dbReference type="Gene3D" id="1.10.101.10">
    <property type="entry name" value="PGBD-like superfamily/PGBD"/>
    <property type="match status" value="1"/>
</dbReference>
<dbReference type="EMBL" id="VYQF01000007">
    <property type="protein sequence ID" value="KAA9036651.1"/>
    <property type="molecule type" value="Genomic_DNA"/>
</dbReference>
<dbReference type="Proteomes" id="UP000326903">
    <property type="component" value="Unassembled WGS sequence"/>
</dbReference>
<reference evidence="2 3" key="1">
    <citation type="submission" date="2019-09" db="EMBL/GenBank/DDBJ databases">
        <title>Draft genome sequence of Ginsengibacter sp. BR5-29.</title>
        <authorList>
            <person name="Im W.-T."/>
        </authorList>
    </citation>
    <scope>NUCLEOTIDE SEQUENCE [LARGE SCALE GENOMIC DNA]</scope>
    <source>
        <strain evidence="2 3">BR5-29</strain>
    </source>
</reference>
<keyword evidence="3" id="KW-1185">Reference proteome</keyword>
<proteinExistence type="predicted"/>
<dbReference type="InterPro" id="IPR023346">
    <property type="entry name" value="Lysozyme-like_dom_sf"/>
</dbReference>
<dbReference type="AlphaFoldDB" id="A0A5J5IH98"/>
<dbReference type="SUPFAM" id="SSF47090">
    <property type="entry name" value="PGBD-like"/>
    <property type="match status" value="1"/>
</dbReference>
<name>A0A5J5IH98_9BACT</name>
<dbReference type="Gene3D" id="1.10.530.10">
    <property type="match status" value="1"/>
</dbReference>
<evidence type="ECO:0000259" key="1">
    <source>
        <dbReference type="Pfam" id="PF01471"/>
    </source>
</evidence>
<organism evidence="2 3">
    <name type="scientific">Ginsengibacter hankyongi</name>
    <dbReference type="NCBI Taxonomy" id="2607284"/>
    <lineage>
        <taxon>Bacteria</taxon>
        <taxon>Pseudomonadati</taxon>
        <taxon>Bacteroidota</taxon>
        <taxon>Chitinophagia</taxon>
        <taxon>Chitinophagales</taxon>
        <taxon>Chitinophagaceae</taxon>
        <taxon>Ginsengibacter</taxon>
    </lineage>
</organism>
<dbReference type="InterPro" id="IPR036365">
    <property type="entry name" value="PGBD-like_sf"/>
</dbReference>
<comment type="caution">
    <text evidence="2">The sequence shown here is derived from an EMBL/GenBank/DDBJ whole genome shotgun (WGS) entry which is preliminary data.</text>
</comment>
<evidence type="ECO:0000313" key="3">
    <source>
        <dbReference type="Proteomes" id="UP000326903"/>
    </source>
</evidence>
<dbReference type="InterPro" id="IPR002477">
    <property type="entry name" value="Peptidoglycan-bd-like"/>
</dbReference>
<dbReference type="InterPro" id="IPR036366">
    <property type="entry name" value="PGBDSf"/>
</dbReference>
<dbReference type="SUPFAM" id="SSF53955">
    <property type="entry name" value="Lysozyme-like"/>
    <property type="match status" value="1"/>
</dbReference>
<dbReference type="Pfam" id="PF01471">
    <property type="entry name" value="PG_binding_1"/>
    <property type="match status" value="1"/>
</dbReference>